<dbReference type="Gene3D" id="2.130.10.30">
    <property type="entry name" value="Regulator of chromosome condensation 1/beta-lactamase-inhibitor protein II"/>
    <property type="match status" value="1"/>
</dbReference>
<accession>A0A0H5QKP7</accession>
<dbReference type="InterPro" id="IPR009091">
    <property type="entry name" value="RCC1/BLIP-II"/>
</dbReference>
<dbReference type="AlphaFoldDB" id="A0A0H5QKP7"/>
<protein>
    <submittedName>
        <fullName evidence="1">Uncharacterized protein</fullName>
    </submittedName>
</protein>
<evidence type="ECO:0000313" key="1">
    <source>
        <dbReference type="EMBL" id="CRZ02202.1"/>
    </source>
</evidence>
<dbReference type="SUPFAM" id="SSF50985">
    <property type="entry name" value="RCC1/BLIP-II"/>
    <property type="match status" value="1"/>
</dbReference>
<sequence length="115" mass="12342">MNLSAPKVHQSFPLVMQTIRTMSVKSIPGGREIGAPLHMVRNHFPVQSTLISELGDLKSRMKPEIVKGAVGKGVTGLACGWAHSVFLMESGEVWTSGNRVGTGLPVDTCTLMQVL</sequence>
<dbReference type="Pfam" id="PF13540">
    <property type="entry name" value="RCC1_2"/>
    <property type="match status" value="1"/>
</dbReference>
<organism evidence="1">
    <name type="scientific">Spongospora subterranea</name>
    <dbReference type="NCBI Taxonomy" id="70186"/>
    <lineage>
        <taxon>Eukaryota</taxon>
        <taxon>Sar</taxon>
        <taxon>Rhizaria</taxon>
        <taxon>Endomyxa</taxon>
        <taxon>Phytomyxea</taxon>
        <taxon>Plasmodiophorida</taxon>
        <taxon>Plasmodiophoridae</taxon>
        <taxon>Spongospora</taxon>
    </lineage>
</organism>
<name>A0A0H5QKP7_9EUKA</name>
<proteinExistence type="predicted"/>
<dbReference type="EMBL" id="HACM01001760">
    <property type="protein sequence ID" value="CRZ02202.1"/>
    <property type="molecule type" value="Transcribed_RNA"/>
</dbReference>
<reference evidence="1" key="1">
    <citation type="submission" date="2015-04" db="EMBL/GenBank/DDBJ databases">
        <title>The genome sequence of the plant pathogenic Rhizarian Plasmodiophora brassicae reveals insights in its biotrophic life cycle and the origin of chitin synthesis.</title>
        <authorList>
            <person name="Schwelm A."/>
            <person name="Fogelqvist J."/>
            <person name="Knaust A."/>
            <person name="Julke S."/>
            <person name="Lilja T."/>
            <person name="Dhandapani V."/>
            <person name="Bonilla-Rosso G."/>
            <person name="Karlsson M."/>
            <person name="Shevchenko A."/>
            <person name="Choi S.R."/>
            <person name="Kim H.G."/>
            <person name="Park J.Y."/>
            <person name="Lim Y.P."/>
            <person name="Ludwig-Muller J."/>
            <person name="Dixelius C."/>
        </authorList>
    </citation>
    <scope>NUCLEOTIDE SEQUENCE</scope>
    <source>
        <tissue evidence="1">Potato root galls</tissue>
    </source>
</reference>